<dbReference type="AlphaFoldDB" id="A0A0D3KBV7"/>
<dbReference type="Proteomes" id="UP000013827">
    <property type="component" value="Unassembled WGS sequence"/>
</dbReference>
<evidence type="ECO:0000256" key="1">
    <source>
        <dbReference type="SAM" id="Phobius"/>
    </source>
</evidence>
<dbReference type="PaxDb" id="2903-EOD33242"/>
<dbReference type="GeneID" id="17278513"/>
<feature type="transmembrane region" description="Helical" evidence="1">
    <location>
        <begin position="170"/>
        <end position="188"/>
    </location>
</feature>
<evidence type="ECO:0008006" key="4">
    <source>
        <dbReference type="Google" id="ProtNLM"/>
    </source>
</evidence>
<evidence type="ECO:0000313" key="3">
    <source>
        <dbReference type="Proteomes" id="UP000013827"/>
    </source>
</evidence>
<name>A0A0D3KBV7_EMIH1</name>
<proteinExistence type="predicted"/>
<protein>
    <recommendedName>
        <fullName evidence="4">PRA1 family protein</fullName>
    </recommendedName>
</protein>
<sequence>MLSAGAQAHFTFEGRLGFFGAVQSWTRQLLANSKWVHPAAVAATHCWASPLPSATAFAPRLASSRHRPVSPNGTLLPVPPPRRPPAACRLFEALIGGGGGAGAALQRGEGAGGWCGGGAGGHGCVPRLQNGSTSVVWRAWGMQLQLYDPLTNATTYAVDLPEHAATALTAASYILLLLAAAVIATISLRAPPPDEPPYPLGHYQAPPPQPRARADAAGLARERRLLTVEQRRRRRRRWVRALRHWGCRALAGLLLLLLLAAAFAAVYALALGLVLLLSQAAVHGPALYRTVSSLRNYSPHAVLSAGVHAASLGAAPGAG</sequence>
<dbReference type="EnsemblProtists" id="EOD33242">
    <property type="protein sequence ID" value="EOD33242"/>
    <property type="gene ID" value="EMIHUDRAFT_434122"/>
</dbReference>
<organism evidence="2 3">
    <name type="scientific">Emiliania huxleyi (strain CCMP1516)</name>
    <dbReference type="NCBI Taxonomy" id="280463"/>
    <lineage>
        <taxon>Eukaryota</taxon>
        <taxon>Haptista</taxon>
        <taxon>Haptophyta</taxon>
        <taxon>Prymnesiophyceae</taxon>
        <taxon>Isochrysidales</taxon>
        <taxon>Noelaerhabdaceae</taxon>
        <taxon>Emiliania</taxon>
    </lineage>
</organism>
<feature type="transmembrane region" description="Helical" evidence="1">
    <location>
        <begin position="241"/>
        <end position="261"/>
    </location>
</feature>
<dbReference type="RefSeq" id="XP_005785671.1">
    <property type="nucleotide sequence ID" value="XM_005785614.1"/>
</dbReference>
<keyword evidence="1" id="KW-0812">Transmembrane</keyword>
<keyword evidence="3" id="KW-1185">Reference proteome</keyword>
<keyword evidence="1" id="KW-0472">Membrane</keyword>
<evidence type="ECO:0000313" key="2">
    <source>
        <dbReference type="EnsemblProtists" id="EOD33242"/>
    </source>
</evidence>
<dbReference type="KEGG" id="ehx:EMIHUDRAFT_434122"/>
<keyword evidence="1" id="KW-1133">Transmembrane helix</keyword>
<reference evidence="3" key="1">
    <citation type="journal article" date="2013" name="Nature">
        <title>Pan genome of the phytoplankton Emiliania underpins its global distribution.</title>
        <authorList>
            <person name="Read B.A."/>
            <person name="Kegel J."/>
            <person name="Klute M.J."/>
            <person name="Kuo A."/>
            <person name="Lefebvre S.C."/>
            <person name="Maumus F."/>
            <person name="Mayer C."/>
            <person name="Miller J."/>
            <person name="Monier A."/>
            <person name="Salamov A."/>
            <person name="Young J."/>
            <person name="Aguilar M."/>
            <person name="Claverie J.M."/>
            <person name="Frickenhaus S."/>
            <person name="Gonzalez K."/>
            <person name="Herman E.K."/>
            <person name="Lin Y.C."/>
            <person name="Napier J."/>
            <person name="Ogata H."/>
            <person name="Sarno A.F."/>
            <person name="Shmutz J."/>
            <person name="Schroeder D."/>
            <person name="de Vargas C."/>
            <person name="Verret F."/>
            <person name="von Dassow P."/>
            <person name="Valentin K."/>
            <person name="Van de Peer Y."/>
            <person name="Wheeler G."/>
            <person name="Dacks J.B."/>
            <person name="Delwiche C.F."/>
            <person name="Dyhrman S.T."/>
            <person name="Glockner G."/>
            <person name="John U."/>
            <person name="Richards T."/>
            <person name="Worden A.Z."/>
            <person name="Zhang X."/>
            <person name="Grigoriev I.V."/>
            <person name="Allen A.E."/>
            <person name="Bidle K."/>
            <person name="Borodovsky M."/>
            <person name="Bowler C."/>
            <person name="Brownlee C."/>
            <person name="Cock J.M."/>
            <person name="Elias M."/>
            <person name="Gladyshev V.N."/>
            <person name="Groth M."/>
            <person name="Guda C."/>
            <person name="Hadaegh A."/>
            <person name="Iglesias-Rodriguez M.D."/>
            <person name="Jenkins J."/>
            <person name="Jones B.M."/>
            <person name="Lawson T."/>
            <person name="Leese F."/>
            <person name="Lindquist E."/>
            <person name="Lobanov A."/>
            <person name="Lomsadze A."/>
            <person name="Malik S.B."/>
            <person name="Marsh M.E."/>
            <person name="Mackinder L."/>
            <person name="Mock T."/>
            <person name="Mueller-Roeber B."/>
            <person name="Pagarete A."/>
            <person name="Parker M."/>
            <person name="Probert I."/>
            <person name="Quesneville H."/>
            <person name="Raines C."/>
            <person name="Rensing S.A."/>
            <person name="Riano-Pachon D.M."/>
            <person name="Richier S."/>
            <person name="Rokitta S."/>
            <person name="Shiraiwa Y."/>
            <person name="Soanes D.M."/>
            <person name="van der Giezen M."/>
            <person name="Wahlund T.M."/>
            <person name="Williams B."/>
            <person name="Wilson W."/>
            <person name="Wolfe G."/>
            <person name="Wurch L.L."/>
        </authorList>
    </citation>
    <scope>NUCLEOTIDE SEQUENCE</scope>
</reference>
<dbReference type="HOGENOM" id="CLU_875589_0_0_1"/>
<accession>A0A0D3KBV7</accession>
<reference evidence="2" key="2">
    <citation type="submission" date="2024-10" db="UniProtKB">
        <authorList>
            <consortium name="EnsemblProtists"/>
        </authorList>
    </citation>
    <scope>IDENTIFICATION</scope>
</reference>